<comment type="caution">
    <text evidence="3">The sequence shown here is derived from an EMBL/GenBank/DDBJ whole genome shotgun (WGS) entry which is preliminary data.</text>
</comment>
<dbReference type="PANTHER" id="PTHR33324:SF2">
    <property type="entry name" value="MYB_SANT-LIKE DNA-BINDING DOMAIN-CONTAINING PROTEIN"/>
    <property type="match status" value="1"/>
</dbReference>
<feature type="coiled-coil region" evidence="1">
    <location>
        <begin position="310"/>
        <end position="384"/>
    </location>
</feature>
<keyword evidence="4" id="KW-1185">Reference proteome</keyword>
<dbReference type="Proteomes" id="UP000738359">
    <property type="component" value="Unassembled WGS sequence"/>
</dbReference>
<evidence type="ECO:0000256" key="1">
    <source>
        <dbReference type="SAM" id="Coils"/>
    </source>
</evidence>
<proteinExistence type="predicted"/>
<reference evidence="3" key="1">
    <citation type="journal article" date="2020" name="Fungal Divers.">
        <title>Resolving the Mortierellaceae phylogeny through synthesis of multi-gene phylogenetics and phylogenomics.</title>
        <authorList>
            <person name="Vandepol N."/>
            <person name="Liber J."/>
            <person name="Desiro A."/>
            <person name="Na H."/>
            <person name="Kennedy M."/>
            <person name="Barry K."/>
            <person name="Grigoriev I.V."/>
            <person name="Miller A.N."/>
            <person name="O'Donnell K."/>
            <person name="Stajich J.E."/>
            <person name="Bonito G."/>
        </authorList>
    </citation>
    <scope>NUCLEOTIDE SEQUENCE</scope>
    <source>
        <strain evidence="3">CK1249</strain>
    </source>
</reference>
<keyword evidence="1" id="KW-0175">Coiled coil</keyword>
<feature type="region of interest" description="Disordered" evidence="2">
    <location>
        <begin position="1"/>
        <end position="53"/>
    </location>
</feature>
<accession>A0A9P6J7P8</accession>
<feature type="region of interest" description="Disordered" evidence="2">
    <location>
        <begin position="187"/>
        <end position="206"/>
    </location>
</feature>
<dbReference type="OrthoDB" id="2437094at2759"/>
<dbReference type="PANTHER" id="PTHR33324">
    <property type="entry name" value="EXPRESSED PROTEIN"/>
    <property type="match status" value="1"/>
</dbReference>
<dbReference type="AlphaFoldDB" id="A0A9P6J7P8"/>
<feature type="region of interest" description="Disordered" evidence="2">
    <location>
        <begin position="580"/>
        <end position="612"/>
    </location>
</feature>
<organism evidence="3 4">
    <name type="scientific">Mortierella alpina</name>
    <name type="common">Oleaginous fungus</name>
    <name type="synonym">Mortierella renispora</name>
    <dbReference type="NCBI Taxonomy" id="64518"/>
    <lineage>
        <taxon>Eukaryota</taxon>
        <taxon>Fungi</taxon>
        <taxon>Fungi incertae sedis</taxon>
        <taxon>Mucoromycota</taxon>
        <taxon>Mortierellomycotina</taxon>
        <taxon>Mortierellomycetes</taxon>
        <taxon>Mortierellales</taxon>
        <taxon>Mortierellaceae</taxon>
        <taxon>Mortierella</taxon>
    </lineage>
</organism>
<dbReference type="EMBL" id="JAAAHY010000368">
    <property type="protein sequence ID" value="KAF9964407.1"/>
    <property type="molecule type" value="Genomic_DNA"/>
</dbReference>
<protein>
    <submittedName>
        <fullName evidence="3">Uncharacterized protein</fullName>
    </submittedName>
</protein>
<feature type="compositionally biased region" description="Basic and acidic residues" evidence="2">
    <location>
        <begin position="196"/>
        <end position="206"/>
    </location>
</feature>
<feature type="region of interest" description="Disordered" evidence="2">
    <location>
        <begin position="211"/>
        <end position="244"/>
    </location>
</feature>
<evidence type="ECO:0000313" key="4">
    <source>
        <dbReference type="Proteomes" id="UP000738359"/>
    </source>
</evidence>
<evidence type="ECO:0000313" key="3">
    <source>
        <dbReference type="EMBL" id="KAF9964407.1"/>
    </source>
</evidence>
<feature type="compositionally biased region" description="Basic and acidic residues" evidence="2">
    <location>
        <begin position="211"/>
        <end position="231"/>
    </location>
</feature>
<evidence type="ECO:0000256" key="2">
    <source>
        <dbReference type="SAM" id="MobiDB-lite"/>
    </source>
</evidence>
<sequence>MAKRTLDGQPMPSFIHQIAPEPIPQTTTSLSAPSSDDPPADPQQNTPFPLNGRKSFWTQPGITAFVDWITTPENHARVYKQRSMSGERILDIQARIAEHVNAQCSTTWTWETVKQKVAYAKAQYTRAALLTRKAGETEDALQARRLDLCPYFDRFHAVYESSLPRKAPASSSSRHLFGKRVIVESSSSEASDIEDDPHHDSDDEYSGHMEMEMGERSASRSQASKDNDHGFVHKRQRQDKRHSLDTMGAILDDLKRQATAMATTNGSLRASWEQQHGAMLNLQRLEHEKALQKCVQERETMLQQRAQDGEKMLQQRVQEREKMLQQLVKELDEVYDRRRRELEVDKEEFRAERERITQRLEAERQELNDERQDLKYEQAEFKRTVLDFTGEHVRLVAENARLAALLEERPTLMAKRTLDGQPMPGIPSTIRPIAPTPTHHTAATAAAPLAALQNAVNSATTKKSFWRQPGMAAFVDWITHPANFDRLYRPKANSNEKSRYILEDIAEYVNSKDNTAWTGGTVKQKLYYAKSQYSKAAQLMANIPTGYNAVVDDNDDDPLEARKLELCPFFDRFHAVYSPKSNADLPPPRQSGSRPENRVIVESSPETSDLEDYPHQDYDGDGYHGAVDVLEASGSRGLRENGEAAPSHKRQKQEMVFPPPEWEAYLNDLHAQVAAAQMEKNNASLLRSWEEQHQAMLDRRTEEHEKMLQRRARELDEVYDRRRKEFETEKEVFAAKERRFVAKRIAHEECHANDVAKHYERVRIFQDERVKLFGENQRLQARLEAFEALLKR</sequence>
<gene>
    <name evidence="3" type="ORF">BGZ70_006504</name>
</gene>
<name>A0A9P6J7P8_MORAP</name>